<feature type="non-terminal residue" evidence="7">
    <location>
        <position position="292"/>
    </location>
</feature>
<feature type="non-terminal residue" evidence="7">
    <location>
        <position position="1"/>
    </location>
</feature>
<organism evidence="7">
    <name type="scientific">marine sediment metagenome</name>
    <dbReference type="NCBI Taxonomy" id="412755"/>
    <lineage>
        <taxon>unclassified sequences</taxon>
        <taxon>metagenomes</taxon>
        <taxon>ecological metagenomes</taxon>
    </lineage>
</organism>
<evidence type="ECO:0000313" key="7">
    <source>
        <dbReference type="EMBL" id="GAH04632.1"/>
    </source>
</evidence>
<dbReference type="EMBL" id="BART01020549">
    <property type="protein sequence ID" value="GAH04632.1"/>
    <property type="molecule type" value="Genomic_DNA"/>
</dbReference>
<comment type="caution">
    <text evidence="7">The sequence shown here is derived from an EMBL/GenBank/DDBJ whole genome shotgun (WGS) entry which is preliminary data.</text>
</comment>
<proteinExistence type="predicted"/>
<keyword evidence="5" id="KW-0231">Viral genome packaging</keyword>
<evidence type="ECO:0000256" key="4">
    <source>
        <dbReference type="ARBA" id="ARBA00022844"/>
    </source>
</evidence>
<keyword evidence="3" id="KW-1188">Viral release from host cell</keyword>
<comment type="subcellular location">
    <subcellularLocation>
        <location evidence="1">Virion</location>
    </subcellularLocation>
</comment>
<evidence type="ECO:0000256" key="5">
    <source>
        <dbReference type="ARBA" id="ARBA00023219"/>
    </source>
</evidence>
<gene>
    <name evidence="7" type="ORF">S01H4_38151</name>
</gene>
<dbReference type="GO" id="GO:0046718">
    <property type="term" value="P:symbiont entry into host cell"/>
    <property type="evidence" value="ECO:0007669"/>
    <property type="project" value="UniProtKB-KW"/>
</dbReference>
<reference evidence="7" key="1">
    <citation type="journal article" date="2014" name="Front. Microbiol.">
        <title>High frequency of phylogenetically diverse reductive dehalogenase-homologous genes in deep subseafloor sedimentary metagenomes.</title>
        <authorList>
            <person name="Kawai M."/>
            <person name="Futagami T."/>
            <person name="Toyoda A."/>
            <person name="Takaki Y."/>
            <person name="Nishi S."/>
            <person name="Hori S."/>
            <person name="Arai W."/>
            <person name="Tsubouchi T."/>
            <person name="Morono Y."/>
            <person name="Uchiyama I."/>
            <person name="Ito T."/>
            <person name="Fujiyama A."/>
            <person name="Inagaki F."/>
            <person name="Takami H."/>
        </authorList>
    </citation>
    <scope>NUCLEOTIDE SEQUENCE</scope>
    <source>
        <strain evidence="7">Expedition CK06-06</strain>
    </source>
</reference>
<accession>X1CAW0</accession>
<sequence>YPYVQIDSTFEPGSIKTTEIYDQTPMLDAEDMVSGLKQILIPSGQLFFAIKVGTNNEIDDTSQRYTSMLTEVSHEEIFKSNFITEFDEILRSLIIFGPASIFSEWTVKTGLNYKNCVLGSYQFLENSKKLVDGIIITIQYTPRQAIEEFGKKNVGEEVVKAFDEPKKQNDLFNFIYLVRPREIISPILSQSYSGNMPWEAIVVNEKEKIIVETSGFPEFPYHSARWKRPANEKHGRGIGTEILPQIKVLDRTTRDWIDVSNQLANPPRDVLESFEGEYRVTPGAKNITTVLP</sequence>
<evidence type="ECO:0000256" key="1">
    <source>
        <dbReference type="ARBA" id="ARBA00004328"/>
    </source>
</evidence>
<dbReference type="InterPro" id="IPR020991">
    <property type="entry name" value="Connector_podovirus"/>
</dbReference>
<dbReference type="AlphaFoldDB" id="X1CAW0"/>
<evidence type="ECO:0000256" key="3">
    <source>
        <dbReference type="ARBA" id="ARBA00022612"/>
    </source>
</evidence>
<name>X1CAW0_9ZZZZ</name>
<evidence type="ECO:0000256" key="2">
    <source>
        <dbReference type="ARBA" id="ARBA00022595"/>
    </source>
</evidence>
<keyword evidence="6" id="KW-1160">Virus entry into host cell</keyword>
<dbReference type="GO" id="GO:0044423">
    <property type="term" value="C:virion component"/>
    <property type="evidence" value="ECO:0007669"/>
    <property type="project" value="UniProtKB-KW"/>
</dbReference>
<protein>
    <submittedName>
        <fullName evidence="7">Uncharacterized protein</fullName>
    </submittedName>
</protein>
<keyword evidence="2" id="KW-1162">Viral penetration into host cytoplasm</keyword>
<dbReference type="Pfam" id="PF12236">
    <property type="entry name" value="Head-tail_con"/>
    <property type="match status" value="1"/>
</dbReference>
<evidence type="ECO:0000256" key="6">
    <source>
        <dbReference type="ARBA" id="ARBA00023296"/>
    </source>
</evidence>
<keyword evidence="4" id="KW-0946">Virion</keyword>